<sequence>MDLAWLGLAWVNGENGEMCDHLITFVRPCTGDQMHSRLPPLIAIKRASSKIHVMSTFLCADNASNQNRNLKWNQDSHVAARQTVFYESATANPSHAHIRLPNAFTQGRSFPRRETEADELFS</sequence>
<proteinExistence type="predicted"/>
<dbReference type="Proteomes" id="UP000245783">
    <property type="component" value="Unassembled WGS sequence"/>
</dbReference>
<accession>A0A316VSI0</accession>
<dbReference type="AlphaFoldDB" id="A0A316VSI0"/>
<dbReference type="InParanoid" id="A0A316VSI0"/>
<evidence type="ECO:0000313" key="1">
    <source>
        <dbReference type="EMBL" id="PWN40174.1"/>
    </source>
</evidence>
<protein>
    <submittedName>
        <fullName evidence="1">Uncharacterized protein</fullName>
    </submittedName>
</protein>
<reference evidence="1 2" key="1">
    <citation type="journal article" date="2018" name="Mol. Biol. Evol.">
        <title>Broad Genomic Sampling Reveals a Smut Pathogenic Ancestry of the Fungal Clade Ustilaginomycotina.</title>
        <authorList>
            <person name="Kijpornyongpan T."/>
            <person name="Mondo S.J."/>
            <person name="Barry K."/>
            <person name="Sandor L."/>
            <person name="Lee J."/>
            <person name="Lipzen A."/>
            <person name="Pangilinan J."/>
            <person name="LaButti K."/>
            <person name="Hainaut M."/>
            <person name="Henrissat B."/>
            <person name="Grigoriev I.V."/>
            <person name="Spatafora J.W."/>
            <person name="Aime M.C."/>
        </authorList>
    </citation>
    <scope>NUCLEOTIDE SEQUENCE [LARGE SCALE GENOMIC DNA]</scope>
    <source>
        <strain evidence="1 2">MCA 4658</strain>
    </source>
</reference>
<dbReference type="GeneID" id="37033056"/>
<evidence type="ECO:0000313" key="2">
    <source>
        <dbReference type="Proteomes" id="UP000245783"/>
    </source>
</evidence>
<dbReference type="RefSeq" id="XP_025367334.1">
    <property type="nucleotide sequence ID" value="XM_025511186.1"/>
</dbReference>
<dbReference type="EMBL" id="KZ819427">
    <property type="protein sequence ID" value="PWN40174.1"/>
    <property type="molecule type" value="Genomic_DNA"/>
</dbReference>
<name>A0A316VSI0_9BASI</name>
<keyword evidence="2" id="KW-1185">Reference proteome</keyword>
<gene>
    <name evidence="1" type="ORF">IE81DRAFT_236863</name>
</gene>
<organism evidence="1 2">
    <name type="scientific">Ceraceosorus guamensis</name>
    <dbReference type="NCBI Taxonomy" id="1522189"/>
    <lineage>
        <taxon>Eukaryota</taxon>
        <taxon>Fungi</taxon>
        <taxon>Dikarya</taxon>
        <taxon>Basidiomycota</taxon>
        <taxon>Ustilaginomycotina</taxon>
        <taxon>Exobasidiomycetes</taxon>
        <taxon>Ceraceosorales</taxon>
        <taxon>Ceraceosoraceae</taxon>
        <taxon>Ceraceosorus</taxon>
    </lineage>
</organism>